<evidence type="ECO:0000256" key="4">
    <source>
        <dbReference type="ARBA" id="ARBA00022989"/>
    </source>
</evidence>
<dbReference type="Pfam" id="PF07690">
    <property type="entry name" value="MFS_1"/>
    <property type="match status" value="1"/>
</dbReference>
<keyword evidence="3 6" id="KW-0812">Transmembrane</keyword>
<evidence type="ECO:0000256" key="2">
    <source>
        <dbReference type="ARBA" id="ARBA00008335"/>
    </source>
</evidence>
<dbReference type="InterPro" id="IPR036259">
    <property type="entry name" value="MFS_trans_sf"/>
</dbReference>
<feature type="transmembrane region" description="Helical" evidence="6">
    <location>
        <begin position="354"/>
        <end position="373"/>
    </location>
</feature>
<dbReference type="CDD" id="cd17323">
    <property type="entry name" value="MFS_Tpo1_MDR_like"/>
    <property type="match status" value="1"/>
</dbReference>
<feature type="domain" description="Major facilitator superfamily (MFS) profile" evidence="7">
    <location>
        <begin position="43"/>
        <end position="473"/>
    </location>
</feature>
<feature type="transmembrane region" description="Helical" evidence="6">
    <location>
        <begin position="139"/>
        <end position="159"/>
    </location>
</feature>
<sequence>MESNQVPLESHPRHDCHQRNLVSISISDPAHPFLFSRKKRLYAALVTGFGYASSTLSSSLPGGASSYIAEHFQIKNQELVVLPLVIYLVGYILGPLFLSPLSEHYGRKPTLNTANLVFFGSSIGCALAPTFAALVVFRFFAGLSAAVPLTVVGGVYADLFKDSASRGKATALYTIIGSIPTVCGPTLFAFVSIPSFRWSFWLTSILSGLLGIALMFLPETYLPKLEKMRAQQLRCGKDCANSFAQIELDGRTSIAILGAALSRPSRMFFGEAVVFFSSLYASLIYAILFLLFAAYPYIFHGIYGMSYGISGLAFLPMGLGVLLSYYVIFLWDSYYVRNLPTASERQCNAEYRRLPLACAGGILQVFSLFWLAWTSSSSIHWIVPMLSGTIFGIALMLIMVSIFNYLTDSYGIYSASALGAASCVRSMCGACLPLAAHSMYSNLGVAWATSILGFAAVAMIPIPFVLIIYGEAIRARSEFCVKVHPHDDIFIERVEIVSVTGV</sequence>
<reference evidence="8 9" key="1">
    <citation type="submission" date="2018-05" db="EMBL/GenBank/DDBJ databases">
        <title>Genome sequencing and assembly of the regulated plant pathogen Lachnellula willkommii and related sister species for the development of diagnostic species identification markers.</title>
        <authorList>
            <person name="Giroux E."/>
            <person name="Bilodeau G."/>
        </authorList>
    </citation>
    <scope>NUCLEOTIDE SEQUENCE [LARGE SCALE GENOMIC DNA]</scope>
    <source>
        <strain evidence="8 9">CBS 185.66</strain>
    </source>
</reference>
<dbReference type="OrthoDB" id="5141738at2759"/>
<dbReference type="InterPro" id="IPR020846">
    <property type="entry name" value="MFS_dom"/>
</dbReference>
<dbReference type="SUPFAM" id="SSF103473">
    <property type="entry name" value="MFS general substrate transporter"/>
    <property type="match status" value="1"/>
</dbReference>
<evidence type="ECO:0000256" key="5">
    <source>
        <dbReference type="ARBA" id="ARBA00023136"/>
    </source>
</evidence>
<evidence type="ECO:0000259" key="7">
    <source>
        <dbReference type="PROSITE" id="PS50850"/>
    </source>
</evidence>
<protein>
    <submittedName>
        <fullName evidence="8">MFS transporter</fullName>
    </submittedName>
</protein>
<dbReference type="PROSITE" id="PS50850">
    <property type="entry name" value="MFS"/>
    <property type="match status" value="1"/>
</dbReference>
<evidence type="ECO:0000256" key="3">
    <source>
        <dbReference type="ARBA" id="ARBA00022692"/>
    </source>
</evidence>
<comment type="subcellular location">
    <subcellularLocation>
        <location evidence="1">Membrane</location>
        <topology evidence="1">Multi-pass membrane protein</topology>
    </subcellularLocation>
</comment>
<dbReference type="Gene3D" id="1.20.1250.20">
    <property type="entry name" value="MFS general substrate transporter like domains"/>
    <property type="match status" value="1"/>
</dbReference>
<dbReference type="GeneID" id="41984698"/>
<dbReference type="GO" id="GO:0022857">
    <property type="term" value="F:transmembrane transporter activity"/>
    <property type="evidence" value="ECO:0007669"/>
    <property type="project" value="InterPro"/>
</dbReference>
<evidence type="ECO:0000256" key="6">
    <source>
        <dbReference type="SAM" id="Phobius"/>
    </source>
</evidence>
<name>A0A8H8TZP0_9HELO</name>
<feature type="transmembrane region" description="Helical" evidence="6">
    <location>
        <begin position="379"/>
        <end position="406"/>
    </location>
</feature>
<feature type="transmembrane region" description="Helical" evidence="6">
    <location>
        <begin position="446"/>
        <end position="469"/>
    </location>
</feature>
<feature type="transmembrane region" description="Helical" evidence="6">
    <location>
        <begin position="41"/>
        <end position="60"/>
    </location>
</feature>
<organism evidence="8 9">
    <name type="scientific">Lachnellula hyalina</name>
    <dbReference type="NCBI Taxonomy" id="1316788"/>
    <lineage>
        <taxon>Eukaryota</taxon>
        <taxon>Fungi</taxon>
        <taxon>Dikarya</taxon>
        <taxon>Ascomycota</taxon>
        <taxon>Pezizomycotina</taxon>
        <taxon>Leotiomycetes</taxon>
        <taxon>Helotiales</taxon>
        <taxon>Lachnaceae</taxon>
        <taxon>Lachnellula</taxon>
    </lineage>
</organism>
<evidence type="ECO:0000313" key="8">
    <source>
        <dbReference type="EMBL" id="TVY28389.1"/>
    </source>
</evidence>
<feature type="transmembrane region" description="Helical" evidence="6">
    <location>
        <begin position="272"/>
        <end position="295"/>
    </location>
</feature>
<feature type="transmembrane region" description="Helical" evidence="6">
    <location>
        <begin position="171"/>
        <end position="192"/>
    </location>
</feature>
<keyword evidence="4 6" id="KW-1133">Transmembrane helix</keyword>
<dbReference type="GO" id="GO:0042908">
    <property type="term" value="P:xenobiotic transport"/>
    <property type="evidence" value="ECO:0007669"/>
    <property type="project" value="UniProtKB-ARBA"/>
</dbReference>
<dbReference type="PANTHER" id="PTHR23502:SF74">
    <property type="entry name" value="MAJOR FACILITATOR SUPERFAMILY (MFS) PROFILE DOMAIN-CONTAINING PROTEIN"/>
    <property type="match status" value="1"/>
</dbReference>
<feature type="transmembrane region" description="Helical" evidence="6">
    <location>
        <begin position="418"/>
        <end position="440"/>
    </location>
</feature>
<feature type="transmembrane region" description="Helical" evidence="6">
    <location>
        <begin position="198"/>
        <end position="217"/>
    </location>
</feature>
<feature type="transmembrane region" description="Helical" evidence="6">
    <location>
        <begin position="307"/>
        <end position="333"/>
    </location>
</feature>
<keyword evidence="5 6" id="KW-0472">Membrane</keyword>
<gene>
    <name evidence="8" type="primary">prlG_6</name>
    <name evidence="8" type="ORF">LHYA1_G004500</name>
</gene>
<comment type="caution">
    <text evidence="8">The sequence shown here is derived from an EMBL/GenBank/DDBJ whole genome shotgun (WGS) entry which is preliminary data.</text>
</comment>
<dbReference type="AlphaFoldDB" id="A0A8H8TZP0"/>
<comment type="similarity">
    <text evidence="2">Belongs to the major facilitator superfamily.</text>
</comment>
<dbReference type="GO" id="GO:0140115">
    <property type="term" value="P:export across plasma membrane"/>
    <property type="evidence" value="ECO:0007669"/>
    <property type="project" value="UniProtKB-ARBA"/>
</dbReference>
<dbReference type="EMBL" id="QGMH01000032">
    <property type="protein sequence ID" value="TVY28389.1"/>
    <property type="molecule type" value="Genomic_DNA"/>
</dbReference>
<dbReference type="PROSITE" id="PS00216">
    <property type="entry name" value="SUGAR_TRANSPORT_1"/>
    <property type="match status" value="1"/>
</dbReference>
<dbReference type="RefSeq" id="XP_031007177.1">
    <property type="nucleotide sequence ID" value="XM_031149459.1"/>
</dbReference>
<dbReference type="Proteomes" id="UP000431533">
    <property type="component" value="Unassembled WGS sequence"/>
</dbReference>
<feature type="transmembrane region" description="Helical" evidence="6">
    <location>
        <begin position="113"/>
        <end position="133"/>
    </location>
</feature>
<evidence type="ECO:0000313" key="9">
    <source>
        <dbReference type="Proteomes" id="UP000431533"/>
    </source>
</evidence>
<dbReference type="GO" id="GO:0005886">
    <property type="term" value="C:plasma membrane"/>
    <property type="evidence" value="ECO:0007669"/>
    <property type="project" value="TreeGrafter"/>
</dbReference>
<feature type="transmembrane region" description="Helical" evidence="6">
    <location>
        <begin position="80"/>
        <end position="101"/>
    </location>
</feature>
<dbReference type="PANTHER" id="PTHR23502">
    <property type="entry name" value="MAJOR FACILITATOR SUPERFAMILY"/>
    <property type="match status" value="1"/>
</dbReference>
<proteinExistence type="inferred from homology"/>
<evidence type="ECO:0000256" key="1">
    <source>
        <dbReference type="ARBA" id="ARBA00004141"/>
    </source>
</evidence>
<dbReference type="FunFam" id="1.20.1250.20:FF:000082">
    <property type="entry name" value="MFS multidrug transporter, putative"/>
    <property type="match status" value="1"/>
</dbReference>
<dbReference type="InterPro" id="IPR005829">
    <property type="entry name" value="Sugar_transporter_CS"/>
</dbReference>
<keyword evidence="9" id="KW-1185">Reference proteome</keyword>
<dbReference type="InterPro" id="IPR011701">
    <property type="entry name" value="MFS"/>
</dbReference>
<accession>A0A8H8TZP0</accession>